<dbReference type="RefSeq" id="WP_170038160.1">
    <property type="nucleotide sequence ID" value="NZ_JABDTL010000002.1"/>
</dbReference>
<sequence>MTTPGFERLMVGRTLAGRYEVLELIGSGGMSVVFRGLDHTLGREVAVKVVSLAPASDEILATLRERFRREAASAARIQHPNVVGIFDYGTDAELELDFIVMELLRGRDLKDALAGGPLPHPEAVRILMDAARGVAAGHRAGILHRDVKPANVFLVGDRDNVEAVRILDFGIAKALEEDPEQRALTTIGHLPHSPAYAAPEQLDASAAISPASDVYQLGLIGYEMLAGRRAYTEDERARIRGGAEVPLPRTEAWATVPAGICSVIHRALRPKAKERYADAAAFAEALAQAQEHDATVLNVAPVVVAPEADTTQLAESVPAVAAAPVPVTEPVAVVVDPVPAASTPRVPPPIALEPSISGVPVSRPGTAFNVRKSPAVWILPVLLLLAVVVWAARRGGGDPESAIATTAPAEADTGRLAQMDGDFLKLEGQAAAAAPATPAPSVPGADPATTGGVSPAIAVPAATVPTGADVLARAKVEIEAGVRDLNQAWVDGELQRHVSHYASRVDYYNSRRLPRASVLRDRRRDLRKYEQRQITLRGVQVQFVEPDRARVLVDKEWVFGGDSGVRQGRGTQEYVMKRDEDDGKWYVVSEQLLTTNEARVPASR</sequence>
<dbReference type="SMART" id="SM00220">
    <property type="entry name" value="S_TKc"/>
    <property type="match status" value="1"/>
</dbReference>
<dbReference type="Pfam" id="PF00069">
    <property type="entry name" value="Pkinase"/>
    <property type="match status" value="1"/>
</dbReference>
<dbReference type="CDD" id="cd14014">
    <property type="entry name" value="STKc_PknB_like"/>
    <property type="match status" value="1"/>
</dbReference>
<dbReference type="Proteomes" id="UP000582837">
    <property type="component" value="Unassembled WGS sequence"/>
</dbReference>
<gene>
    <name evidence="8" type="ORF">HNQ61_000758</name>
</gene>
<evidence type="ECO:0000256" key="6">
    <source>
        <dbReference type="SAM" id="MobiDB-lite"/>
    </source>
</evidence>
<evidence type="ECO:0000313" key="9">
    <source>
        <dbReference type="Proteomes" id="UP000582837"/>
    </source>
</evidence>
<dbReference type="Gene3D" id="3.30.200.20">
    <property type="entry name" value="Phosphorylase Kinase, domain 1"/>
    <property type="match status" value="1"/>
</dbReference>
<feature type="domain" description="Protein kinase" evidence="7">
    <location>
        <begin position="19"/>
        <end position="295"/>
    </location>
</feature>
<dbReference type="PANTHER" id="PTHR43289">
    <property type="entry name" value="MITOGEN-ACTIVATED PROTEIN KINASE KINASE KINASE 20-RELATED"/>
    <property type="match status" value="1"/>
</dbReference>
<keyword evidence="4 5" id="KW-0067">ATP-binding</keyword>
<keyword evidence="9" id="KW-1185">Reference proteome</keyword>
<dbReference type="PROSITE" id="PS00107">
    <property type="entry name" value="PROTEIN_KINASE_ATP"/>
    <property type="match status" value="1"/>
</dbReference>
<organism evidence="8 9">
    <name type="scientific">Longimicrobium terrae</name>
    <dbReference type="NCBI Taxonomy" id="1639882"/>
    <lineage>
        <taxon>Bacteria</taxon>
        <taxon>Pseudomonadati</taxon>
        <taxon>Gemmatimonadota</taxon>
        <taxon>Longimicrobiia</taxon>
        <taxon>Longimicrobiales</taxon>
        <taxon>Longimicrobiaceae</taxon>
        <taxon>Longimicrobium</taxon>
    </lineage>
</organism>
<name>A0A841GV73_9BACT</name>
<proteinExistence type="predicted"/>
<keyword evidence="3 8" id="KW-0418">Kinase</keyword>
<dbReference type="GO" id="GO:0005524">
    <property type="term" value="F:ATP binding"/>
    <property type="evidence" value="ECO:0007669"/>
    <property type="project" value="UniProtKB-UniRule"/>
</dbReference>
<evidence type="ECO:0000256" key="3">
    <source>
        <dbReference type="ARBA" id="ARBA00022777"/>
    </source>
</evidence>
<dbReference type="PROSITE" id="PS00108">
    <property type="entry name" value="PROTEIN_KINASE_ST"/>
    <property type="match status" value="1"/>
</dbReference>
<evidence type="ECO:0000256" key="4">
    <source>
        <dbReference type="ARBA" id="ARBA00022840"/>
    </source>
</evidence>
<dbReference type="InterPro" id="IPR000719">
    <property type="entry name" value="Prot_kinase_dom"/>
</dbReference>
<dbReference type="InterPro" id="IPR032710">
    <property type="entry name" value="NTF2-like_dom_sf"/>
</dbReference>
<dbReference type="AlphaFoldDB" id="A0A841GV73"/>
<dbReference type="SUPFAM" id="SSF54427">
    <property type="entry name" value="NTF2-like"/>
    <property type="match status" value="1"/>
</dbReference>
<evidence type="ECO:0000256" key="5">
    <source>
        <dbReference type="PROSITE-ProRule" id="PRU10141"/>
    </source>
</evidence>
<dbReference type="Gene3D" id="1.10.510.10">
    <property type="entry name" value="Transferase(Phosphotransferase) domain 1"/>
    <property type="match status" value="1"/>
</dbReference>
<feature type="binding site" evidence="5">
    <location>
        <position position="48"/>
    </location>
    <ligand>
        <name>ATP</name>
        <dbReference type="ChEBI" id="CHEBI:30616"/>
    </ligand>
</feature>
<dbReference type="Gene3D" id="3.10.450.50">
    <property type="match status" value="1"/>
</dbReference>
<accession>A0A841GV73</accession>
<dbReference type="PROSITE" id="PS50011">
    <property type="entry name" value="PROTEIN_KINASE_DOM"/>
    <property type="match status" value="1"/>
</dbReference>
<evidence type="ECO:0000256" key="1">
    <source>
        <dbReference type="ARBA" id="ARBA00022679"/>
    </source>
</evidence>
<reference evidence="8 9" key="1">
    <citation type="submission" date="2020-08" db="EMBL/GenBank/DDBJ databases">
        <title>Genomic Encyclopedia of Type Strains, Phase IV (KMG-IV): sequencing the most valuable type-strain genomes for metagenomic binning, comparative biology and taxonomic classification.</title>
        <authorList>
            <person name="Goeker M."/>
        </authorList>
    </citation>
    <scope>NUCLEOTIDE SEQUENCE [LARGE SCALE GENOMIC DNA]</scope>
    <source>
        <strain evidence="8 9">DSM 29007</strain>
    </source>
</reference>
<feature type="region of interest" description="Disordered" evidence="6">
    <location>
        <begin position="429"/>
        <end position="450"/>
    </location>
</feature>
<evidence type="ECO:0000259" key="7">
    <source>
        <dbReference type="PROSITE" id="PS50011"/>
    </source>
</evidence>
<keyword evidence="1" id="KW-0808">Transferase</keyword>
<dbReference type="InterPro" id="IPR017441">
    <property type="entry name" value="Protein_kinase_ATP_BS"/>
</dbReference>
<evidence type="ECO:0000256" key="2">
    <source>
        <dbReference type="ARBA" id="ARBA00022741"/>
    </source>
</evidence>
<keyword evidence="2 5" id="KW-0547">Nucleotide-binding</keyword>
<protein>
    <submittedName>
        <fullName evidence="8">Putative Ser/Thr protein kinase</fullName>
    </submittedName>
</protein>
<dbReference type="GO" id="GO:0004674">
    <property type="term" value="F:protein serine/threonine kinase activity"/>
    <property type="evidence" value="ECO:0007669"/>
    <property type="project" value="TreeGrafter"/>
</dbReference>
<dbReference type="SUPFAM" id="SSF56112">
    <property type="entry name" value="Protein kinase-like (PK-like)"/>
    <property type="match status" value="1"/>
</dbReference>
<comment type="caution">
    <text evidence="8">The sequence shown here is derived from an EMBL/GenBank/DDBJ whole genome shotgun (WGS) entry which is preliminary data.</text>
</comment>
<dbReference type="InterPro" id="IPR011009">
    <property type="entry name" value="Kinase-like_dom_sf"/>
</dbReference>
<dbReference type="InterPro" id="IPR008271">
    <property type="entry name" value="Ser/Thr_kinase_AS"/>
</dbReference>
<dbReference type="PANTHER" id="PTHR43289:SF30">
    <property type="entry name" value="NON-SPECIFIC SERINE_THREONINE PROTEIN KINASE"/>
    <property type="match status" value="1"/>
</dbReference>
<evidence type="ECO:0000313" key="8">
    <source>
        <dbReference type="EMBL" id="MBB6069143.1"/>
    </source>
</evidence>
<dbReference type="EMBL" id="JACHIA010000002">
    <property type="protein sequence ID" value="MBB6069143.1"/>
    <property type="molecule type" value="Genomic_DNA"/>
</dbReference>